<evidence type="ECO:0000256" key="6">
    <source>
        <dbReference type="SAM" id="MobiDB-lite"/>
    </source>
</evidence>
<dbReference type="Pfam" id="PF00227">
    <property type="entry name" value="Proteasome"/>
    <property type="match status" value="1"/>
</dbReference>
<comment type="caution">
    <text evidence="8">The sequence shown here is derived from an EMBL/GenBank/DDBJ whole genome shotgun (WGS) entry which is preliminary data.</text>
</comment>
<keyword evidence="3 5" id="KW-0539">Nucleus</keyword>
<protein>
    <recommendedName>
        <fullName evidence="5">Proteasome subunit alpha type</fullName>
    </recommendedName>
</protein>
<dbReference type="InterPro" id="IPR000426">
    <property type="entry name" value="Proteasome_asu_N"/>
</dbReference>
<dbReference type="PROSITE" id="PS51475">
    <property type="entry name" value="PROTEASOME_ALPHA_2"/>
    <property type="match status" value="1"/>
</dbReference>
<evidence type="ECO:0000259" key="7">
    <source>
        <dbReference type="PROSITE" id="PS00388"/>
    </source>
</evidence>
<dbReference type="InterPro" id="IPR035144">
    <property type="entry name" value="Proteasome_alpha1"/>
</dbReference>
<feature type="region of interest" description="Disordered" evidence="6">
    <location>
        <begin position="235"/>
        <end position="279"/>
    </location>
</feature>
<reference evidence="8 9" key="1">
    <citation type="journal article" date="2024" name="Nat. Commun.">
        <title>Phylogenomics reveals the evolutionary origins of lichenization in chlorophyte algae.</title>
        <authorList>
            <person name="Puginier C."/>
            <person name="Libourel C."/>
            <person name="Otte J."/>
            <person name="Skaloud P."/>
            <person name="Haon M."/>
            <person name="Grisel S."/>
            <person name="Petersen M."/>
            <person name="Berrin J.G."/>
            <person name="Delaux P.M."/>
            <person name="Dal Grande F."/>
            <person name="Keller J."/>
        </authorList>
    </citation>
    <scope>NUCLEOTIDE SEQUENCE [LARGE SCALE GENOMIC DNA]</scope>
    <source>
        <strain evidence="8 9">SAG 216-7</strain>
    </source>
</reference>
<evidence type="ECO:0000256" key="2">
    <source>
        <dbReference type="ARBA" id="ARBA00022942"/>
    </source>
</evidence>
<accession>A0ABR2Z5Y2</accession>
<dbReference type="PANTHER" id="PTHR11599">
    <property type="entry name" value="PROTEASOME SUBUNIT ALPHA/BETA"/>
    <property type="match status" value="1"/>
</dbReference>
<comment type="subcellular location">
    <subcellularLocation>
        <location evidence="5">Cytoplasm</location>
    </subcellularLocation>
    <subcellularLocation>
        <location evidence="5">Nucleus</location>
    </subcellularLocation>
</comment>
<name>A0ABR2Z5Y2_9CHLO</name>
<dbReference type="SUPFAM" id="SSF56235">
    <property type="entry name" value="N-terminal nucleophile aminohydrolases (Ntn hydrolases)"/>
    <property type="match status" value="1"/>
</dbReference>
<dbReference type="InterPro" id="IPR023332">
    <property type="entry name" value="Proteasome_alpha-type"/>
</dbReference>
<feature type="compositionally biased region" description="Low complexity" evidence="6">
    <location>
        <begin position="250"/>
        <end position="279"/>
    </location>
</feature>
<feature type="domain" description="Proteasome alpha-type subunits" evidence="7">
    <location>
        <begin position="6"/>
        <end position="28"/>
    </location>
</feature>
<evidence type="ECO:0000256" key="5">
    <source>
        <dbReference type="RuleBase" id="RU000551"/>
    </source>
</evidence>
<dbReference type="Pfam" id="PF10584">
    <property type="entry name" value="Proteasome_A_N"/>
    <property type="match status" value="1"/>
</dbReference>
<keyword evidence="1 5" id="KW-0963">Cytoplasm</keyword>
<comment type="subunit">
    <text evidence="5">The 20S proteasome core is composed of 28 subunits that are arranged in four stacked rings, resulting in a barrel-shaped structure. The two end rings are each formed by seven alpha subunits, and the two central rings are each formed by seven beta subunits.</text>
</comment>
<evidence type="ECO:0000313" key="9">
    <source>
        <dbReference type="Proteomes" id="UP001491310"/>
    </source>
</evidence>
<dbReference type="CDD" id="cd03749">
    <property type="entry name" value="proteasome_alpha_type_1"/>
    <property type="match status" value="1"/>
</dbReference>
<dbReference type="SMART" id="SM00948">
    <property type="entry name" value="Proteasome_A_N"/>
    <property type="match status" value="1"/>
</dbReference>
<keyword evidence="2 4" id="KW-0647">Proteasome</keyword>
<dbReference type="EMBL" id="JALJOT010000001">
    <property type="protein sequence ID" value="KAK9918829.1"/>
    <property type="molecule type" value="Genomic_DNA"/>
</dbReference>
<sequence>MFRNQYDQDVVTWSPQGRIHQIEYAMEAVKQGSAVVGLKSKTHVVLASIKRTSTELGAFQRKIFKIDDHLGIGVSGLISDGRSISRFLRNECLSHRFVFEQPVQVARLVRDLADRAQVATQRSWKRPYGVGVLSAGHDKTGAHLFYNCPSGAYYDYKAMAIGARSQAAKTYLERNFEEFAGADVDALLQHSLKALSASVTEDELSADNTAVALVGKGTPFTILEGDALKPYLAALKADDDAPPPGEGDMGEAADAAAPAEAAAPEEGAPPAEGPAPMED</sequence>
<evidence type="ECO:0000256" key="3">
    <source>
        <dbReference type="ARBA" id="ARBA00023242"/>
    </source>
</evidence>
<evidence type="ECO:0000313" key="8">
    <source>
        <dbReference type="EMBL" id="KAK9918829.1"/>
    </source>
</evidence>
<evidence type="ECO:0000256" key="4">
    <source>
        <dbReference type="PROSITE-ProRule" id="PRU00808"/>
    </source>
</evidence>
<comment type="function">
    <text evidence="5">The proteasome is a multicatalytic proteinase complex which is characterized by its ability to cleave peptides with Arg, Phe, Tyr, Leu, and Glu adjacent to the leaving group at neutral or slightly basic pH.</text>
</comment>
<proteinExistence type="inferred from homology"/>
<organism evidence="8 9">
    <name type="scientific">Coccomyxa subellipsoidea</name>
    <dbReference type="NCBI Taxonomy" id="248742"/>
    <lineage>
        <taxon>Eukaryota</taxon>
        <taxon>Viridiplantae</taxon>
        <taxon>Chlorophyta</taxon>
        <taxon>core chlorophytes</taxon>
        <taxon>Trebouxiophyceae</taxon>
        <taxon>Trebouxiophyceae incertae sedis</taxon>
        <taxon>Coccomyxaceae</taxon>
        <taxon>Coccomyxa</taxon>
    </lineage>
</organism>
<dbReference type="InterPro" id="IPR050115">
    <property type="entry name" value="Proteasome_alpha"/>
</dbReference>
<keyword evidence="9" id="KW-1185">Reference proteome</keyword>
<dbReference type="InterPro" id="IPR001353">
    <property type="entry name" value="Proteasome_sua/b"/>
</dbReference>
<evidence type="ECO:0000256" key="1">
    <source>
        <dbReference type="ARBA" id="ARBA00022490"/>
    </source>
</evidence>
<gene>
    <name evidence="8" type="ORF">WJX75_007306</name>
</gene>
<dbReference type="InterPro" id="IPR029055">
    <property type="entry name" value="Ntn_hydrolases_N"/>
</dbReference>
<dbReference type="PROSITE" id="PS00388">
    <property type="entry name" value="PROTEASOME_ALPHA_1"/>
    <property type="match status" value="1"/>
</dbReference>
<comment type="similarity">
    <text evidence="4 5">Belongs to the peptidase T1A family.</text>
</comment>
<dbReference type="Proteomes" id="UP001491310">
    <property type="component" value="Unassembled WGS sequence"/>
</dbReference>
<dbReference type="Gene3D" id="3.60.20.10">
    <property type="entry name" value="Glutamine Phosphoribosylpyrophosphate, subunit 1, domain 1"/>
    <property type="match status" value="1"/>
</dbReference>